<evidence type="ECO:0000256" key="2">
    <source>
        <dbReference type="SAM" id="Phobius"/>
    </source>
</evidence>
<keyword evidence="2" id="KW-0812">Transmembrane</keyword>
<evidence type="ECO:0000313" key="4">
    <source>
        <dbReference type="Proteomes" id="UP000324897"/>
    </source>
</evidence>
<organism evidence="3 4">
    <name type="scientific">Eragrostis curvula</name>
    <name type="common">weeping love grass</name>
    <dbReference type="NCBI Taxonomy" id="38414"/>
    <lineage>
        <taxon>Eukaryota</taxon>
        <taxon>Viridiplantae</taxon>
        <taxon>Streptophyta</taxon>
        <taxon>Embryophyta</taxon>
        <taxon>Tracheophyta</taxon>
        <taxon>Spermatophyta</taxon>
        <taxon>Magnoliopsida</taxon>
        <taxon>Liliopsida</taxon>
        <taxon>Poales</taxon>
        <taxon>Poaceae</taxon>
        <taxon>PACMAD clade</taxon>
        <taxon>Chloridoideae</taxon>
        <taxon>Eragrostideae</taxon>
        <taxon>Eragrostidinae</taxon>
        <taxon>Eragrostis</taxon>
    </lineage>
</organism>
<feature type="non-terminal residue" evidence="3">
    <location>
        <position position="1"/>
    </location>
</feature>
<feature type="transmembrane region" description="Helical" evidence="2">
    <location>
        <begin position="128"/>
        <end position="149"/>
    </location>
</feature>
<dbReference type="Gramene" id="TVU33037">
    <property type="protein sequence ID" value="TVU33037"/>
    <property type="gene ID" value="EJB05_24818"/>
</dbReference>
<name>A0A5J9VCB2_9POAL</name>
<sequence length="152" mass="16374">MSSHQAEAAAEPLLPQYRRNGGSPLPDADGPPPDDAAAGCRGRSIEWIKNLGFVFYILNCLTELYWYKGPAFTLSNLSLIAFLVCLKGYENAEPGSQLRGRLKVAVWLLTTALALSFSYMVASVAPPAVAVLACLMAFGAVAGGLYYLWPKM</sequence>
<dbReference type="EMBL" id="RWGY01000011">
    <property type="protein sequence ID" value="TVU33037.1"/>
    <property type="molecule type" value="Genomic_DNA"/>
</dbReference>
<feature type="transmembrane region" description="Helical" evidence="2">
    <location>
        <begin position="104"/>
        <end position="122"/>
    </location>
</feature>
<dbReference type="PANTHER" id="PTHR46610:SF6">
    <property type="entry name" value="OS06G0147100 PROTEIN"/>
    <property type="match status" value="1"/>
</dbReference>
<keyword evidence="2" id="KW-0472">Membrane</keyword>
<reference evidence="3 4" key="1">
    <citation type="journal article" date="2019" name="Sci. Rep.">
        <title>A high-quality genome of Eragrostis curvula grass provides insights into Poaceae evolution and supports new strategies to enhance forage quality.</title>
        <authorList>
            <person name="Carballo J."/>
            <person name="Santos B.A.C.M."/>
            <person name="Zappacosta D."/>
            <person name="Garbus I."/>
            <person name="Selva J.P."/>
            <person name="Gallo C.A."/>
            <person name="Diaz A."/>
            <person name="Albertini E."/>
            <person name="Caccamo M."/>
            <person name="Echenique V."/>
        </authorList>
    </citation>
    <scope>NUCLEOTIDE SEQUENCE [LARGE SCALE GENOMIC DNA]</scope>
    <source>
        <strain evidence="4">cv. Victoria</strain>
        <tissue evidence="3">Leaf</tissue>
    </source>
</reference>
<feature type="region of interest" description="Disordered" evidence="1">
    <location>
        <begin position="1"/>
        <end position="37"/>
    </location>
</feature>
<dbReference type="InterPro" id="IPR045501">
    <property type="entry name" value="DUF6490"/>
</dbReference>
<proteinExistence type="predicted"/>
<dbReference type="Pfam" id="PF20100">
    <property type="entry name" value="DUF6490"/>
    <property type="match status" value="1"/>
</dbReference>
<dbReference type="AlphaFoldDB" id="A0A5J9VCB2"/>
<dbReference type="Proteomes" id="UP000324897">
    <property type="component" value="Chromosome 1"/>
</dbReference>
<protein>
    <submittedName>
        <fullName evidence="3">Uncharacterized protein</fullName>
    </submittedName>
</protein>
<keyword evidence="2" id="KW-1133">Transmembrane helix</keyword>
<keyword evidence="4" id="KW-1185">Reference proteome</keyword>
<comment type="caution">
    <text evidence="3">The sequence shown here is derived from an EMBL/GenBank/DDBJ whole genome shotgun (WGS) entry which is preliminary data.</text>
</comment>
<gene>
    <name evidence="3" type="ORF">EJB05_24818</name>
</gene>
<dbReference type="PANTHER" id="PTHR46610">
    <property type="entry name" value="OS05G0181300 PROTEIN"/>
    <property type="match status" value="1"/>
</dbReference>
<accession>A0A5J9VCB2</accession>
<evidence type="ECO:0000256" key="1">
    <source>
        <dbReference type="SAM" id="MobiDB-lite"/>
    </source>
</evidence>
<evidence type="ECO:0000313" key="3">
    <source>
        <dbReference type="EMBL" id="TVU33037.1"/>
    </source>
</evidence>